<dbReference type="InterPro" id="IPR050300">
    <property type="entry name" value="GDXG_lipolytic_enzyme"/>
</dbReference>
<protein>
    <submittedName>
        <fullName evidence="4">Alpha/beta-Hydrolase</fullName>
    </submittedName>
</protein>
<proteinExistence type="predicted"/>
<reference evidence="4 5" key="1">
    <citation type="journal article" date="2013" name="BMC Genomics">
        <title>Genomics-driven discovery of the pneumocandin biosynthetic gene cluster in the fungus Glarea lozoyensis.</title>
        <authorList>
            <person name="Chen L."/>
            <person name="Yue Q."/>
            <person name="Zhang X."/>
            <person name="Xiang M."/>
            <person name="Wang C."/>
            <person name="Li S."/>
            <person name="Che Y."/>
            <person name="Ortiz-Lopez F.J."/>
            <person name="Bills G.F."/>
            <person name="Liu X."/>
            <person name="An Z."/>
        </authorList>
    </citation>
    <scope>NUCLEOTIDE SEQUENCE [LARGE SCALE GENOMIC DNA]</scope>
    <source>
        <strain evidence="5">ATCC 20868 / MF5171</strain>
    </source>
</reference>
<keyword evidence="1 4" id="KW-0378">Hydrolase</keyword>
<dbReference type="OMA" id="VEYHEFP"/>
<dbReference type="PANTHER" id="PTHR48081">
    <property type="entry name" value="AB HYDROLASE SUPERFAMILY PROTEIN C4A8.06C"/>
    <property type="match status" value="1"/>
</dbReference>
<keyword evidence="2" id="KW-0472">Membrane</keyword>
<evidence type="ECO:0000313" key="5">
    <source>
        <dbReference type="Proteomes" id="UP000016922"/>
    </source>
</evidence>
<dbReference type="AlphaFoldDB" id="S3EAN8"/>
<organism evidence="4 5">
    <name type="scientific">Glarea lozoyensis (strain ATCC 20868 / MF5171)</name>
    <dbReference type="NCBI Taxonomy" id="1116229"/>
    <lineage>
        <taxon>Eukaryota</taxon>
        <taxon>Fungi</taxon>
        <taxon>Dikarya</taxon>
        <taxon>Ascomycota</taxon>
        <taxon>Pezizomycotina</taxon>
        <taxon>Leotiomycetes</taxon>
        <taxon>Helotiales</taxon>
        <taxon>Helotiaceae</taxon>
        <taxon>Glarea</taxon>
    </lineage>
</organism>
<dbReference type="RefSeq" id="XP_008077462.1">
    <property type="nucleotide sequence ID" value="XM_008079271.1"/>
</dbReference>
<dbReference type="Pfam" id="PF07859">
    <property type="entry name" value="Abhydrolase_3"/>
    <property type="match status" value="1"/>
</dbReference>
<dbReference type="Gene3D" id="3.40.50.1820">
    <property type="entry name" value="alpha/beta hydrolase"/>
    <property type="match status" value="1"/>
</dbReference>
<keyword evidence="2" id="KW-0812">Transmembrane</keyword>
<dbReference type="STRING" id="1116229.S3EAN8"/>
<accession>S3EAN8</accession>
<dbReference type="SUPFAM" id="SSF53474">
    <property type="entry name" value="alpha/beta-Hydrolases"/>
    <property type="match status" value="1"/>
</dbReference>
<feature type="domain" description="Alpha/beta hydrolase fold-3" evidence="3">
    <location>
        <begin position="172"/>
        <end position="381"/>
    </location>
</feature>
<dbReference type="HOGENOM" id="CLU_019364_0_0_1"/>
<name>S3EAN8_GLAL2</name>
<dbReference type="InterPro" id="IPR029058">
    <property type="entry name" value="AB_hydrolase_fold"/>
</dbReference>
<gene>
    <name evidence="4" type="ORF">GLAREA_11082</name>
</gene>
<dbReference type="InterPro" id="IPR013094">
    <property type="entry name" value="AB_hydrolase_3"/>
</dbReference>
<dbReference type="GeneID" id="19470124"/>
<dbReference type="GO" id="GO:0016787">
    <property type="term" value="F:hydrolase activity"/>
    <property type="evidence" value="ECO:0007669"/>
    <property type="project" value="UniProtKB-KW"/>
</dbReference>
<sequence>MVYNTPSLMTRSSLPIFQKSRIHTSNQGAPDTNHYKMEAQNYGRLTRQPYKFLYGTFLIITLPLQILYIFLYRKPKHLRQHPRWTYLQATGLDIFLIWWKYTSTVRYVTPKSLKPGFLKDRFIVISPPSTTPSIYRGIVDDAVVRPSTIGAAWYPAVYTPGSTGGLAQQITIHFHGGAYVLGGCRPLESGWGPEVLAKHMKGPVLQVQYRLSVEKDAHFPAALQDGLTAYHYVLNHLKVGPENVILSGESAGANIVLAMIRYLSEDGKGLLPSPRAGLLWSPWVDLTLNHLTLDSHPRANTDYMKGSLLEWGASSFTPPGGDRSHPYISFLGHEFKSQVPLFIQTGTAEVLYDDHVKFASSMKAMGTEVELMEIKDAPHDTFGAGIILGWVKEAEAAVSNAVAFVGKAQYGTPKDKRI</sequence>
<evidence type="ECO:0000313" key="4">
    <source>
        <dbReference type="EMBL" id="EPE35383.1"/>
    </source>
</evidence>
<dbReference type="PANTHER" id="PTHR48081:SF17">
    <property type="entry name" value="ALPHA_BETA HYDROLASE FOLD-3 DOMAIN-CONTAINING PROTEIN"/>
    <property type="match status" value="1"/>
</dbReference>
<keyword evidence="2" id="KW-1133">Transmembrane helix</keyword>
<dbReference type="KEGG" id="glz:GLAREA_11082"/>
<feature type="transmembrane region" description="Helical" evidence="2">
    <location>
        <begin position="52"/>
        <end position="72"/>
    </location>
</feature>
<evidence type="ECO:0000256" key="1">
    <source>
        <dbReference type="ARBA" id="ARBA00022801"/>
    </source>
</evidence>
<dbReference type="OrthoDB" id="2152029at2759"/>
<keyword evidence="5" id="KW-1185">Reference proteome</keyword>
<evidence type="ECO:0000256" key="2">
    <source>
        <dbReference type="SAM" id="Phobius"/>
    </source>
</evidence>
<evidence type="ECO:0000259" key="3">
    <source>
        <dbReference type="Pfam" id="PF07859"/>
    </source>
</evidence>
<dbReference type="EMBL" id="KE145354">
    <property type="protein sequence ID" value="EPE35383.1"/>
    <property type="molecule type" value="Genomic_DNA"/>
</dbReference>
<dbReference type="Proteomes" id="UP000016922">
    <property type="component" value="Unassembled WGS sequence"/>
</dbReference>